<feature type="coiled-coil region" evidence="1">
    <location>
        <begin position="69"/>
        <end position="97"/>
    </location>
</feature>
<dbReference type="EMBL" id="RQFF01000007">
    <property type="protein sequence ID" value="TGK76617.1"/>
    <property type="molecule type" value="Genomic_DNA"/>
</dbReference>
<dbReference type="OrthoDB" id="9791837at2"/>
<dbReference type="InterPro" id="IPR029063">
    <property type="entry name" value="SAM-dependent_MTases_sf"/>
</dbReference>
<comment type="caution">
    <text evidence="3">The sequence shown here is derived from an EMBL/GenBank/DDBJ whole genome shotgun (WGS) entry which is preliminary data.</text>
</comment>
<evidence type="ECO:0000313" key="4">
    <source>
        <dbReference type="Proteomes" id="UP000297239"/>
    </source>
</evidence>
<organism evidence="3 4">
    <name type="scientific">Leptospira kanakyensis</name>
    <dbReference type="NCBI Taxonomy" id="2484968"/>
    <lineage>
        <taxon>Bacteria</taxon>
        <taxon>Pseudomonadati</taxon>
        <taxon>Spirochaetota</taxon>
        <taxon>Spirochaetia</taxon>
        <taxon>Leptospirales</taxon>
        <taxon>Leptospiraceae</taxon>
        <taxon>Leptospira</taxon>
    </lineage>
</organism>
<gene>
    <name evidence="3" type="ORF">EHQ18_01230</name>
</gene>
<keyword evidence="4" id="KW-1185">Reference proteome</keyword>
<protein>
    <submittedName>
        <fullName evidence="3">Class I SAM-dependent methyltransferase</fullName>
    </submittedName>
</protein>
<proteinExistence type="predicted"/>
<keyword evidence="3" id="KW-0489">Methyltransferase</keyword>
<keyword evidence="1" id="KW-0175">Coiled coil</keyword>
<dbReference type="RefSeq" id="WP_135631495.1">
    <property type="nucleotide sequence ID" value="NZ_RQFE01000007.1"/>
</dbReference>
<dbReference type="SUPFAM" id="SSF53335">
    <property type="entry name" value="S-adenosyl-L-methionine-dependent methyltransferases"/>
    <property type="match status" value="1"/>
</dbReference>
<dbReference type="AlphaFoldDB" id="A0A6N4QF46"/>
<evidence type="ECO:0000256" key="1">
    <source>
        <dbReference type="SAM" id="Coils"/>
    </source>
</evidence>
<dbReference type="Pfam" id="PF13649">
    <property type="entry name" value="Methyltransf_25"/>
    <property type="match status" value="1"/>
</dbReference>
<dbReference type="GO" id="GO:0032259">
    <property type="term" value="P:methylation"/>
    <property type="evidence" value="ECO:0007669"/>
    <property type="project" value="UniProtKB-KW"/>
</dbReference>
<keyword evidence="3" id="KW-0808">Transferase</keyword>
<reference evidence="3" key="1">
    <citation type="journal article" date="2019" name="PLoS Negl. Trop. Dis.">
        <title>Revisiting the worldwide diversity of Leptospira species in the environment.</title>
        <authorList>
            <person name="Vincent A.T."/>
            <person name="Schiettekatte O."/>
            <person name="Bourhy P."/>
            <person name="Veyrier F.J."/>
            <person name="Picardeau M."/>
        </authorList>
    </citation>
    <scope>NUCLEOTIDE SEQUENCE [LARGE SCALE GENOMIC DNA]</scope>
    <source>
        <strain evidence="3">201800293</strain>
    </source>
</reference>
<dbReference type="InterPro" id="IPR041698">
    <property type="entry name" value="Methyltransf_25"/>
</dbReference>
<dbReference type="Gene3D" id="3.40.50.150">
    <property type="entry name" value="Vaccinia Virus protein VP39"/>
    <property type="match status" value="1"/>
</dbReference>
<dbReference type="CDD" id="cd02440">
    <property type="entry name" value="AdoMet_MTases"/>
    <property type="match status" value="1"/>
</dbReference>
<name>A0A6N4QF46_9LEPT</name>
<feature type="domain" description="Methyltransferase" evidence="2">
    <location>
        <begin position="47"/>
        <end position="143"/>
    </location>
</feature>
<sequence length="243" mass="27976">MNAKEHYANQLGNFYSWMLSDWKTKESEFREFLISKSLAPKKKNLAIDLGAGNGIQTLALSKLGYQVIAVDFNQQLLSELKENAKLENQSIQIVEADILSVSQFRLEHPSLLVCCGDTLLHLSSKEEIEEFLKSCFDCLNQNGDLLLSFRDYSITLEGDSRFIPVKSDSSRILTCILDFEGDRIRVTDQLLEKQNDVWKLSISSYFKVRLLKEECLVILETIGFQIEWVDFYQRMITILAKKK</sequence>
<evidence type="ECO:0000259" key="2">
    <source>
        <dbReference type="Pfam" id="PF13649"/>
    </source>
</evidence>
<accession>A0A6N4QF46</accession>
<evidence type="ECO:0000313" key="3">
    <source>
        <dbReference type="EMBL" id="TGK76617.1"/>
    </source>
</evidence>
<dbReference type="Proteomes" id="UP000297239">
    <property type="component" value="Unassembled WGS sequence"/>
</dbReference>
<dbReference type="GO" id="GO:0008168">
    <property type="term" value="F:methyltransferase activity"/>
    <property type="evidence" value="ECO:0007669"/>
    <property type="project" value="UniProtKB-KW"/>
</dbReference>